<name>A0A8H6WS62_MYCCL</name>
<organism evidence="1 2">
    <name type="scientific">Mycena chlorophos</name>
    <name type="common">Agaric fungus</name>
    <name type="synonym">Agaricus chlorophos</name>
    <dbReference type="NCBI Taxonomy" id="658473"/>
    <lineage>
        <taxon>Eukaryota</taxon>
        <taxon>Fungi</taxon>
        <taxon>Dikarya</taxon>
        <taxon>Basidiomycota</taxon>
        <taxon>Agaricomycotina</taxon>
        <taxon>Agaricomycetes</taxon>
        <taxon>Agaricomycetidae</taxon>
        <taxon>Agaricales</taxon>
        <taxon>Marasmiineae</taxon>
        <taxon>Mycenaceae</taxon>
        <taxon>Mycena</taxon>
    </lineage>
</organism>
<evidence type="ECO:0000313" key="1">
    <source>
        <dbReference type="EMBL" id="KAF7322614.1"/>
    </source>
</evidence>
<dbReference type="Proteomes" id="UP000613580">
    <property type="component" value="Unassembled WGS sequence"/>
</dbReference>
<proteinExistence type="predicted"/>
<evidence type="ECO:0000313" key="2">
    <source>
        <dbReference type="Proteomes" id="UP000613580"/>
    </source>
</evidence>
<comment type="caution">
    <text evidence="1">The sequence shown here is derived from an EMBL/GenBank/DDBJ whole genome shotgun (WGS) entry which is preliminary data.</text>
</comment>
<protein>
    <submittedName>
        <fullName evidence="1">MYND-type domain-containing protein</fullName>
    </submittedName>
</protein>
<dbReference type="AlphaFoldDB" id="A0A8H6WS62"/>
<keyword evidence="2" id="KW-1185">Reference proteome</keyword>
<dbReference type="OrthoDB" id="3109223at2759"/>
<gene>
    <name evidence="1" type="ORF">HMN09_00039900</name>
</gene>
<accession>A0A8H6WS62</accession>
<dbReference type="EMBL" id="JACAZE010000001">
    <property type="protein sequence ID" value="KAF7322614.1"/>
    <property type="molecule type" value="Genomic_DNA"/>
</dbReference>
<reference evidence="1" key="1">
    <citation type="submission" date="2020-05" db="EMBL/GenBank/DDBJ databases">
        <title>Mycena genomes resolve the evolution of fungal bioluminescence.</title>
        <authorList>
            <person name="Tsai I.J."/>
        </authorList>
    </citation>
    <scope>NUCLEOTIDE SEQUENCE</scope>
    <source>
        <strain evidence="1">110903Hualien_Pintung</strain>
    </source>
</reference>
<sequence>MLLYEHNLAPDNRILKTYINTTTGRPVIMILKGLVRHVRQQENMTTLLLGGFGDEYAHVCGLLADLMDPMAESCESASTHRWVMRTQDGEHLIRVTFNQQVVVHDYNVNAPRYPTPSDRAFKPGMTVDCFLGLQNICYDEESFDDGFTTRCSRWLLQAIDVIKYPMEEPIDYMYVTPRLSMIIDALPPERKGMLDVVGGRVTTPAEEDQLLPKFKASM</sequence>